<dbReference type="Pfam" id="PF01909">
    <property type="entry name" value="NTP_transf_2"/>
    <property type="match status" value="1"/>
</dbReference>
<evidence type="ECO:0000313" key="2">
    <source>
        <dbReference type="EMBL" id="KMY33604.1"/>
    </source>
</evidence>
<dbReference type="Gene3D" id="3.30.460.10">
    <property type="entry name" value="Beta Polymerase, domain 2"/>
    <property type="match status" value="1"/>
</dbReference>
<comment type="caution">
    <text evidence="2">The sequence shown here is derived from an EMBL/GenBank/DDBJ whole genome shotgun (WGS) entry which is preliminary data.</text>
</comment>
<dbReference type="PATRIC" id="fig|582475.4.peg.3651"/>
<accession>A0A0K9FGG4</accession>
<feature type="domain" description="Polymerase nucleotidyl transferase" evidence="1">
    <location>
        <begin position="8"/>
        <end position="61"/>
    </location>
</feature>
<dbReference type="SUPFAM" id="SSF81301">
    <property type="entry name" value="Nucleotidyltransferase"/>
    <property type="match status" value="1"/>
</dbReference>
<dbReference type="AlphaFoldDB" id="A0A0K9FGG4"/>
<dbReference type="OrthoDB" id="43980at2"/>
<dbReference type="GeneID" id="96596801"/>
<gene>
    <name evidence="2" type="ORF">ACZ11_00510</name>
</gene>
<dbReference type="Proteomes" id="UP000037326">
    <property type="component" value="Unassembled WGS sequence"/>
</dbReference>
<dbReference type="InterPro" id="IPR043519">
    <property type="entry name" value="NT_sf"/>
</dbReference>
<name>A0A0K9FGG4_9BACI</name>
<evidence type="ECO:0000259" key="1">
    <source>
        <dbReference type="Pfam" id="PF01909"/>
    </source>
</evidence>
<sequence length="255" mass="30166">MEEWKMALEEFLKDWKNRNDVVGALVCGSYITGNPSRRSDIDVHIILSDDVDWRERGNRIINGFLIEYFANPPHQIHKYFQGDFQNQRTMSMVQIITGKILFDNTGILNELKIEAEHWLNNEYDELNKTVLEMKKYSLWDSLDNLKDCFEQKRVDFPFVYFNALGILFSEYCQVLKLESIPYNQVHSYLVDPAYIKKYLKSIFPDSIFKEMFLKALQEADKQKMMETYEDLVNHVLNQMGGFKIDGWKIKSPVEE</sequence>
<dbReference type="GO" id="GO:0016779">
    <property type="term" value="F:nucleotidyltransferase activity"/>
    <property type="evidence" value="ECO:0007669"/>
    <property type="project" value="InterPro"/>
</dbReference>
<evidence type="ECO:0000313" key="3">
    <source>
        <dbReference type="Proteomes" id="UP000037326"/>
    </source>
</evidence>
<dbReference type="RefSeq" id="WP_049662684.1">
    <property type="nucleotide sequence ID" value="NZ_JBIVOC010000005.1"/>
</dbReference>
<protein>
    <submittedName>
        <fullName evidence="2">DNA polymerase</fullName>
    </submittedName>
</protein>
<dbReference type="InterPro" id="IPR002934">
    <property type="entry name" value="Polymerase_NTP_transf_dom"/>
</dbReference>
<proteinExistence type="predicted"/>
<organism evidence="2 3">
    <name type="scientific">Lysinibacillus xylanilyticus</name>
    <dbReference type="NCBI Taxonomy" id="582475"/>
    <lineage>
        <taxon>Bacteria</taxon>
        <taxon>Bacillati</taxon>
        <taxon>Bacillota</taxon>
        <taxon>Bacilli</taxon>
        <taxon>Bacillales</taxon>
        <taxon>Bacillaceae</taxon>
        <taxon>Lysinibacillus</taxon>
    </lineage>
</organism>
<reference evidence="3" key="1">
    <citation type="submission" date="2015-07" db="EMBL/GenBank/DDBJ databases">
        <authorList>
            <consortium name="Consortium for Microbial Forensics and Genomics (microFORGE)"/>
            <person name="Knight B.M."/>
            <person name="Roberts D.P."/>
            <person name="Lin D."/>
            <person name="Hari K."/>
            <person name="Fletcher J."/>
            <person name="Melcher U."/>
            <person name="Blagden T."/>
            <person name="Winegar R.A."/>
        </authorList>
    </citation>
    <scope>NUCLEOTIDE SEQUENCE [LARGE SCALE GENOMIC DNA]</scope>
    <source>
        <strain evidence="3">DSM 23493</strain>
    </source>
</reference>
<dbReference type="EMBL" id="LFXJ01000002">
    <property type="protein sequence ID" value="KMY33604.1"/>
    <property type="molecule type" value="Genomic_DNA"/>
</dbReference>